<dbReference type="InterPro" id="IPR043128">
    <property type="entry name" value="Rev_trsase/Diguanyl_cyclase"/>
</dbReference>
<dbReference type="PANTHER" id="PTHR37984">
    <property type="entry name" value="PROTEIN CBG26694"/>
    <property type="match status" value="1"/>
</dbReference>
<keyword evidence="3" id="KW-1185">Reference proteome</keyword>
<gene>
    <name evidence="2" type="ORF">ElyMa_000342100</name>
</gene>
<reference evidence="2 3" key="1">
    <citation type="journal article" date="2021" name="Elife">
        <title>Chloroplast acquisition without the gene transfer in kleptoplastic sea slugs, Plakobranchus ocellatus.</title>
        <authorList>
            <person name="Maeda T."/>
            <person name="Takahashi S."/>
            <person name="Yoshida T."/>
            <person name="Shimamura S."/>
            <person name="Takaki Y."/>
            <person name="Nagai Y."/>
            <person name="Toyoda A."/>
            <person name="Suzuki Y."/>
            <person name="Arimoto A."/>
            <person name="Ishii H."/>
            <person name="Satoh N."/>
            <person name="Nishiyama T."/>
            <person name="Hasebe M."/>
            <person name="Maruyama T."/>
            <person name="Minagawa J."/>
            <person name="Obokata J."/>
            <person name="Shigenobu S."/>
        </authorList>
    </citation>
    <scope>NUCLEOTIDE SEQUENCE [LARGE SCALE GENOMIC DNA]</scope>
</reference>
<dbReference type="InterPro" id="IPR050951">
    <property type="entry name" value="Retrovirus_Pol_polyprotein"/>
</dbReference>
<organism evidence="2 3">
    <name type="scientific">Elysia marginata</name>
    <dbReference type="NCBI Taxonomy" id="1093978"/>
    <lineage>
        <taxon>Eukaryota</taxon>
        <taxon>Metazoa</taxon>
        <taxon>Spiralia</taxon>
        <taxon>Lophotrochozoa</taxon>
        <taxon>Mollusca</taxon>
        <taxon>Gastropoda</taxon>
        <taxon>Heterobranchia</taxon>
        <taxon>Euthyneura</taxon>
        <taxon>Panpulmonata</taxon>
        <taxon>Sacoglossa</taxon>
        <taxon>Placobranchoidea</taxon>
        <taxon>Plakobranchidae</taxon>
        <taxon>Elysia</taxon>
    </lineage>
</organism>
<dbReference type="InterPro" id="IPR000477">
    <property type="entry name" value="RT_dom"/>
</dbReference>
<dbReference type="EMBL" id="BMAT01000680">
    <property type="protein sequence ID" value="GFR71014.1"/>
    <property type="molecule type" value="Genomic_DNA"/>
</dbReference>
<comment type="caution">
    <text evidence="2">The sequence shown here is derived from an EMBL/GenBank/DDBJ whole genome shotgun (WGS) entry which is preliminary data.</text>
</comment>
<dbReference type="CDD" id="cd01647">
    <property type="entry name" value="RT_LTR"/>
    <property type="match status" value="1"/>
</dbReference>
<accession>A0AAV4FD75</accession>
<dbReference type="PANTHER" id="PTHR37984:SF7">
    <property type="entry name" value="INTEGRASE CATALYTIC DOMAIN-CONTAINING PROTEIN"/>
    <property type="match status" value="1"/>
</dbReference>
<evidence type="ECO:0000313" key="3">
    <source>
        <dbReference type="Proteomes" id="UP000762676"/>
    </source>
</evidence>
<dbReference type="Proteomes" id="UP000762676">
    <property type="component" value="Unassembled WGS sequence"/>
</dbReference>
<evidence type="ECO:0000259" key="1">
    <source>
        <dbReference type="PROSITE" id="PS50878"/>
    </source>
</evidence>
<dbReference type="InterPro" id="IPR043502">
    <property type="entry name" value="DNA/RNA_pol_sf"/>
</dbReference>
<dbReference type="Pfam" id="PF00078">
    <property type="entry name" value="RVT_1"/>
    <property type="match status" value="1"/>
</dbReference>
<feature type="domain" description="Reverse transcriptase" evidence="1">
    <location>
        <begin position="80"/>
        <end position="257"/>
    </location>
</feature>
<dbReference type="AlphaFoldDB" id="A0AAV4FD75"/>
<dbReference type="Gene3D" id="3.10.10.10">
    <property type="entry name" value="HIV Type 1 Reverse Transcriptase, subunit A, domain 1"/>
    <property type="match status" value="1"/>
</dbReference>
<name>A0AAV4FD75_9GAST</name>
<proteinExistence type="predicted"/>
<dbReference type="SUPFAM" id="SSF56672">
    <property type="entry name" value="DNA/RNA polymerases"/>
    <property type="match status" value="1"/>
</dbReference>
<sequence length="319" mass="36388">MKIVSLNCQLKTSHQKSIKDKENLIREYPQVFHGIGKFQGTYHIHLDQSIPPSIHPPRKVPLKPKARIRSELDEMTNLGIVEKIKEGEPTGWVNSLVYREKANGRLRLCLDPKDLNRAILREHHKTQTLEEILPNLSGAKYFSILDAKCGYWNVVLDKESSRLTTFNSPFGRYKFPRMPFGLKMSQDIFQSKIDQTFEGCSGVIGIADDIVLLGKTEKEHGENLRKMIQRCQETGLKLNPDKCKIKQEKIKFYGVICCAQGLKPDPEKGKSLKNMNALENIKELQSFLGLTTYMSPFIPNSSSRTAPLRELLLKSSNFE</sequence>
<evidence type="ECO:0000313" key="2">
    <source>
        <dbReference type="EMBL" id="GFR71014.1"/>
    </source>
</evidence>
<dbReference type="Gene3D" id="3.30.70.270">
    <property type="match status" value="2"/>
</dbReference>
<dbReference type="PROSITE" id="PS50878">
    <property type="entry name" value="RT_POL"/>
    <property type="match status" value="1"/>
</dbReference>
<protein>
    <recommendedName>
        <fullName evidence="1">Reverse transcriptase domain-containing protein</fullName>
    </recommendedName>
</protein>